<protein>
    <submittedName>
        <fullName evidence="2">Unannotated protein</fullName>
    </submittedName>
</protein>
<accession>A0A6J7HHJ7</accession>
<keyword evidence="1" id="KW-0472">Membrane</keyword>
<dbReference type="AlphaFoldDB" id="A0A6J7HHJ7"/>
<feature type="transmembrane region" description="Helical" evidence="1">
    <location>
        <begin position="75"/>
        <end position="90"/>
    </location>
</feature>
<dbReference type="InterPro" id="IPR018687">
    <property type="entry name" value="DUF2177_membr"/>
</dbReference>
<keyword evidence="1" id="KW-1133">Transmembrane helix</keyword>
<feature type="transmembrane region" description="Helical" evidence="1">
    <location>
        <begin position="110"/>
        <end position="128"/>
    </location>
</feature>
<feature type="transmembrane region" description="Helical" evidence="1">
    <location>
        <begin position="44"/>
        <end position="63"/>
    </location>
</feature>
<organism evidence="2">
    <name type="scientific">freshwater metagenome</name>
    <dbReference type="NCBI Taxonomy" id="449393"/>
    <lineage>
        <taxon>unclassified sequences</taxon>
        <taxon>metagenomes</taxon>
        <taxon>ecological metagenomes</taxon>
    </lineage>
</organism>
<name>A0A6J7HHJ7_9ZZZZ</name>
<feature type="transmembrane region" description="Helical" evidence="1">
    <location>
        <begin position="7"/>
        <end position="24"/>
    </location>
</feature>
<dbReference type="EMBL" id="CAFBMW010000003">
    <property type="protein sequence ID" value="CAB4920457.1"/>
    <property type="molecule type" value="Genomic_DNA"/>
</dbReference>
<evidence type="ECO:0000256" key="1">
    <source>
        <dbReference type="SAM" id="Phobius"/>
    </source>
</evidence>
<proteinExistence type="predicted"/>
<sequence length="139" mass="14869">MSWVAQYVVAAVVFTVLDLIWLGTVAEDTYARHLGDLLAPSPNVGAAFVFYAIFIAGLLYFVIHPAVAAGSWRRALGAGGFFGFVTYATWDLTNLAVLRDFPAALVPIDLAWGTFLAATVSVATYAVAQRLPGWARGSN</sequence>
<evidence type="ECO:0000313" key="2">
    <source>
        <dbReference type="EMBL" id="CAB4920457.1"/>
    </source>
</evidence>
<keyword evidence="1" id="KW-0812">Transmembrane</keyword>
<dbReference type="Pfam" id="PF09945">
    <property type="entry name" value="DUF2177"/>
    <property type="match status" value="1"/>
</dbReference>
<reference evidence="2" key="1">
    <citation type="submission" date="2020-05" db="EMBL/GenBank/DDBJ databases">
        <authorList>
            <person name="Chiriac C."/>
            <person name="Salcher M."/>
            <person name="Ghai R."/>
            <person name="Kavagutti S V."/>
        </authorList>
    </citation>
    <scope>NUCLEOTIDE SEQUENCE</scope>
</reference>
<gene>
    <name evidence="2" type="ORF">UFOPK3662_00588</name>
</gene>